<comment type="caution">
    <text evidence="6">The sequence shown here is derived from an EMBL/GenBank/DDBJ whole genome shotgun (WGS) entry which is preliminary data.</text>
</comment>
<evidence type="ECO:0000313" key="6">
    <source>
        <dbReference type="EMBL" id="RUS26391.1"/>
    </source>
</evidence>
<proteinExistence type="predicted"/>
<reference evidence="6 7" key="1">
    <citation type="journal article" date="2018" name="New Phytol.">
        <title>Phylogenomics of Endogonaceae and evolution of mycorrhizas within Mucoromycota.</title>
        <authorList>
            <person name="Chang Y."/>
            <person name="Desiro A."/>
            <person name="Na H."/>
            <person name="Sandor L."/>
            <person name="Lipzen A."/>
            <person name="Clum A."/>
            <person name="Barry K."/>
            <person name="Grigoriev I.V."/>
            <person name="Martin F.M."/>
            <person name="Stajich J.E."/>
            <person name="Smith M.E."/>
            <person name="Bonito G."/>
            <person name="Spatafora J.W."/>
        </authorList>
    </citation>
    <scope>NUCLEOTIDE SEQUENCE [LARGE SCALE GENOMIC DNA]</scope>
    <source>
        <strain evidence="6 7">AD002</strain>
    </source>
</reference>
<dbReference type="Proteomes" id="UP000274822">
    <property type="component" value="Unassembled WGS sequence"/>
</dbReference>
<dbReference type="EMBL" id="RBNJ01010550">
    <property type="protein sequence ID" value="RUS26391.1"/>
    <property type="molecule type" value="Genomic_DNA"/>
</dbReference>
<evidence type="ECO:0000256" key="4">
    <source>
        <dbReference type="SAM" id="MobiDB-lite"/>
    </source>
</evidence>
<keyword evidence="7" id="KW-1185">Reference proteome</keyword>
<dbReference type="GO" id="GO:0005634">
    <property type="term" value="C:nucleus"/>
    <property type="evidence" value="ECO:0007669"/>
    <property type="project" value="UniProtKB-SubCell"/>
</dbReference>
<comment type="subcellular location">
    <subcellularLocation>
        <location evidence="1">Nucleus</location>
    </subcellularLocation>
</comment>
<sequence>MKRTIKFLCALSAGHEDSYRLADDMEKQYEFSLYDSLALTSDPTRPKLLAGLKIYTTPKTTPKPAEMKELVEAAGGQFLANEPVDTDNKEGVVVIGCKEDIKACQSLDAMGFQVMSSEFILTGILRQKLEYASHKLDFPGPASVSPPPVLAPGPSAPSRTKRKLRKSSAL</sequence>
<protein>
    <recommendedName>
        <fullName evidence="5">BRCT domain-containing protein</fullName>
    </recommendedName>
</protein>
<evidence type="ECO:0000313" key="7">
    <source>
        <dbReference type="Proteomes" id="UP000274822"/>
    </source>
</evidence>
<organism evidence="6 7">
    <name type="scientific">Jimgerdemannia flammicorona</name>
    <dbReference type="NCBI Taxonomy" id="994334"/>
    <lineage>
        <taxon>Eukaryota</taxon>
        <taxon>Fungi</taxon>
        <taxon>Fungi incertae sedis</taxon>
        <taxon>Mucoromycota</taxon>
        <taxon>Mucoromycotina</taxon>
        <taxon>Endogonomycetes</taxon>
        <taxon>Endogonales</taxon>
        <taxon>Endogonaceae</taxon>
        <taxon>Jimgerdemannia</taxon>
    </lineage>
</organism>
<dbReference type="SUPFAM" id="SSF52113">
    <property type="entry name" value="BRCT domain"/>
    <property type="match status" value="1"/>
</dbReference>
<dbReference type="InterPro" id="IPR036420">
    <property type="entry name" value="BRCT_dom_sf"/>
</dbReference>
<feature type="domain" description="BRCT" evidence="5">
    <location>
        <begin position="44"/>
        <end position="129"/>
    </location>
</feature>
<dbReference type="CDD" id="cd18432">
    <property type="entry name" value="BRCT_PAXIP1_rpt6_like"/>
    <property type="match status" value="1"/>
</dbReference>
<dbReference type="Gene3D" id="3.40.50.10190">
    <property type="entry name" value="BRCT domain"/>
    <property type="match status" value="1"/>
</dbReference>
<feature type="compositionally biased region" description="Pro residues" evidence="4">
    <location>
        <begin position="144"/>
        <end position="155"/>
    </location>
</feature>
<keyword evidence="3" id="KW-0539">Nucleus</keyword>
<evidence type="ECO:0000259" key="5">
    <source>
        <dbReference type="PROSITE" id="PS50172"/>
    </source>
</evidence>
<feature type="region of interest" description="Disordered" evidence="4">
    <location>
        <begin position="139"/>
        <end position="170"/>
    </location>
</feature>
<evidence type="ECO:0000256" key="2">
    <source>
        <dbReference type="ARBA" id="ARBA00022763"/>
    </source>
</evidence>
<dbReference type="InterPro" id="IPR051579">
    <property type="entry name" value="DDR_Transcriptional_Reg"/>
</dbReference>
<gene>
    <name evidence="6" type="ORF">BC938DRAFT_470824</name>
</gene>
<dbReference type="GO" id="GO:0006974">
    <property type="term" value="P:DNA damage response"/>
    <property type="evidence" value="ECO:0007669"/>
    <property type="project" value="UniProtKB-KW"/>
</dbReference>
<feature type="compositionally biased region" description="Basic residues" evidence="4">
    <location>
        <begin position="159"/>
        <end position="170"/>
    </location>
</feature>
<dbReference type="PROSITE" id="PS50172">
    <property type="entry name" value="BRCT"/>
    <property type="match status" value="1"/>
</dbReference>
<dbReference type="PANTHER" id="PTHR23196:SF1">
    <property type="entry name" value="PAX-INTERACTING PROTEIN 1"/>
    <property type="match status" value="1"/>
</dbReference>
<evidence type="ECO:0000256" key="3">
    <source>
        <dbReference type="ARBA" id="ARBA00023242"/>
    </source>
</evidence>
<keyword evidence="2" id="KW-0227">DNA damage</keyword>
<name>A0A433Q9E8_9FUNG</name>
<dbReference type="Pfam" id="PF16589">
    <property type="entry name" value="BRCT_2"/>
    <property type="match status" value="1"/>
</dbReference>
<dbReference type="InterPro" id="IPR001357">
    <property type="entry name" value="BRCT_dom"/>
</dbReference>
<accession>A0A433Q9E8</accession>
<evidence type="ECO:0000256" key="1">
    <source>
        <dbReference type="ARBA" id="ARBA00004123"/>
    </source>
</evidence>
<dbReference type="PANTHER" id="PTHR23196">
    <property type="entry name" value="PAX TRANSCRIPTION ACTIVATION DOMAIN INTERACTING PROTEIN"/>
    <property type="match status" value="1"/>
</dbReference>
<dbReference type="AlphaFoldDB" id="A0A433Q9E8"/>